<proteinExistence type="predicted"/>
<keyword evidence="2" id="KW-1185">Reference proteome</keyword>
<evidence type="ECO:0000313" key="2">
    <source>
        <dbReference type="Proteomes" id="UP001597546"/>
    </source>
</evidence>
<dbReference type="RefSeq" id="WP_379042231.1">
    <property type="nucleotide sequence ID" value="NZ_JBHSKW010000020.1"/>
</dbReference>
<dbReference type="EMBL" id="JBHULV010000052">
    <property type="protein sequence ID" value="MFD2733159.1"/>
    <property type="molecule type" value="Genomic_DNA"/>
</dbReference>
<gene>
    <name evidence="1" type="ORF">ACFSSE_15730</name>
</gene>
<accession>A0ABW5TVL8</accession>
<sequence>MIKNAPYKFSEFESITLKAGLGGDFDKTFNSKTARYQYLNSNDSLIKQRVKLSKDDLLFLHRKAAELGFWDWPEQMIGDESGKSPRYMLEYDYQRKKKIIYIDGAYDDNIKLRDAALELIKTVNTAVEDAADQQN</sequence>
<organism evidence="1 2">
    <name type="scientific">Pedobacter alpinus</name>
    <dbReference type="NCBI Taxonomy" id="1590643"/>
    <lineage>
        <taxon>Bacteria</taxon>
        <taxon>Pseudomonadati</taxon>
        <taxon>Bacteroidota</taxon>
        <taxon>Sphingobacteriia</taxon>
        <taxon>Sphingobacteriales</taxon>
        <taxon>Sphingobacteriaceae</taxon>
        <taxon>Pedobacter</taxon>
    </lineage>
</organism>
<dbReference type="Proteomes" id="UP001597546">
    <property type="component" value="Unassembled WGS sequence"/>
</dbReference>
<protein>
    <submittedName>
        <fullName evidence="1">Uncharacterized protein</fullName>
    </submittedName>
</protein>
<comment type="caution">
    <text evidence="1">The sequence shown here is derived from an EMBL/GenBank/DDBJ whole genome shotgun (WGS) entry which is preliminary data.</text>
</comment>
<evidence type="ECO:0000313" key="1">
    <source>
        <dbReference type="EMBL" id="MFD2733159.1"/>
    </source>
</evidence>
<name>A0ABW5TVL8_9SPHI</name>
<reference evidence="2" key="1">
    <citation type="journal article" date="2019" name="Int. J. Syst. Evol. Microbiol.">
        <title>The Global Catalogue of Microorganisms (GCM) 10K type strain sequencing project: providing services to taxonomists for standard genome sequencing and annotation.</title>
        <authorList>
            <consortium name="The Broad Institute Genomics Platform"/>
            <consortium name="The Broad Institute Genome Sequencing Center for Infectious Disease"/>
            <person name="Wu L."/>
            <person name="Ma J."/>
        </authorList>
    </citation>
    <scope>NUCLEOTIDE SEQUENCE [LARGE SCALE GENOMIC DNA]</scope>
    <source>
        <strain evidence="2">KCTC 42456</strain>
    </source>
</reference>